<dbReference type="EMBL" id="DS547111">
    <property type="protein sequence ID" value="EDR05837.1"/>
    <property type="molecule type" value="Genomic_DNA"/>
</dbReference>
<evidence type="ECO:0000313" key="3">
    <source>
        <dbReference type="Proteomes" id="UP000001194"/>
    </source>
</evidence>
<dbReference type="AlphaFoldDB" id="B0DI31"/>
<dbReference type="HOGENOM" id="CLU_344540_0_0_1"/>
<gene>
    <name evidence="2" type="ORF">LACBIDRAFT_329456</name>
</gene>
<organism evidence="3">
    <name type="scientific">Laccaria bicolor (strain S238N-H82 / ATCC MYA-4686)</name>
    <name type="common">Bicoloured deceiver</name>
    <name type="synonym">Laccaria laccata var. bicolor</name>
    <dbReference type="NCBI Taxonomy" id="486041"/>
    <lineage>
        <taxon>Eukaryota</taxon>
        <taxon>Fungi</taxon>
        <taxon>Dikarya</taxon>
        <taxon>Basidiomycota</taxon>
        <taxon>Agaricomycotina</taxon>
        <taxon>Agaricomycetes</taxon>
        <taxon>Agaricomycetidae</taxon>
        <taxon>Agaricales</taxon>
        <taxon>Agaricineae</taxon>
        <taxon>Hydnangiaceae</taxon>
        <taxon>Laccaria</taxon>
    </lineage>
</organism>
<accession>B0DI31</accession>
<dbReference type="KEGG" id="lbc:LACBIDRAFT_329456"/>
<feature type="region of interest" description="Disordered" evidence="1">
    <location>
        <begin position="771"/>
        <end position="821"/>
    </location>
</feature>
<reference evidence="2 3" key="1">
    <citation type="journal article" date="2008" name="Nature">
        <title>The genome of Laccaria bicolor provides insights into mycorrhizal symbiosis.</title>
        <authorList>
            <person name="Martin F."/>
            <person name="Aerts A."/>
            <person name="Ahren D."/>
            <person name="Brun A."/>
            <person name="Danchin E.G.J."/>
            <person name="Duchaussoy F."/>
            <person name="Gibon J."/>
            <person name="Kohler A."/>
            <person name="Lindquist E."/>
            <person name="Pereda V."/>
            <person name="Salamov A."/>
            <person name="Shapiro H.J."/>
            <person name="Wuyts J."/>
            <person name="Blaudez D."/>
            <person name="Buee M."/>
            <person name="Brokstein P."/>
            <person name="Canbaeck B."/>
            <person name="Cohen D."/>
            <person name="Courty P.E."/>
            <person name="Coutinho P.M."/>
            <person name="Delaruelle C."/>
            <person name="Detter J.C."/>
            <person name="Deveau A."/>
            <person name="DiFazio S."/>
            <person name="Duplessis S."/>
            <person name="Fraissinet-Tachet L."/>
            <person name="Lucic E."/>
            <person name="Frey-Klett P."/>
            <person name="Fourrey C."/>
            <person name="Feussner I."/>
            <person name="Gay G."/>
            <person name="Grimwood J."/>
            <person name="Hoegger P.J."/>
            <person name="Jain P."/>
            <person name="Kilaru S."/>
            <person name="Labbe J."/>
            <person name="Lin Y.C."/>
            <person name="Legue V."/>
            <person name="Le Tacon F."/>
            <person name="Marmeisse R."/>
            <person name="Melayah D."/>
            <person name="Montanini B."/>
            <person name="Muratet M."/>
            <person name="Nehls U."/>
            <person name="Niculita-Hirzel H."/>
            <person name="Oudot-Le Secq M.P."/>
            <person name="Peter M."/>
            <person name="Quesneville H."/>
            <person name="Rajashekar B."/>
            <person name="Reich M."/>
            <person name="Rouhier N."/>
            <person name="Schmutz J."/>
            <person name="Yin T."/>
            <person name="Chalot M."/>
            <person name="Henrissat B."/>
            <person name="Kuees U."/>
            <person name="Lucas S."/>
            <person name="Van de Peer Y."/>
            <person name="Podila G.K."/>
            <person name="Polle A."/>
            <person name="Pukkila P.J."/>
            <person name="Richardson P.M."/>
            <person name="Rouze P."/>
            <person name="Sanders I.R."/>
            <person name="Stajich J.E."/>
            <person name="Tunlid A."/>
            <person name="Tuskan G."/>
            <person name="Grigoriev I.V."/>
        </authorList>
    </citation>
    <scope>NUCLEOTIDE SEQUENCE [LARGE SCALE GENOMIC DNA]</scope>
    <source>
        <strain evidence="3">S238N-H82 / ATCC MYA-4686</strain>
    </source>
</reference>
<proteinExistence type="predicted"/>
<dbReference type="GeneID" id="6079159"/>
<dbReference type="Proteomes" id="UP000001194">
    <property type="component" value="Unassembled WGS sequence"/>
</dbReference>
<protein>
    <submittedName>
        <fullName evidence="2">Predicted protein</fullName>
    </submittedName>
</protein>
<feature type="region of interest" description="Disordered" evidence="1">
    <location>
        <begin position="601"/>
        <end position="621"/>
    </location>
</feature>
<name>B0DI31_LACBS</name>
<feature type="compositionally biased region" description="Polar residues" evidence="1">
    <location>
        <begin position="601"/>
        <end position="611"/>
    </location>
</feature>
<sequence length="821" mass="89510">MLKRPLPTNTSDARCSCARNCPRQVLESQSTLETLLARNFAAIEGDYITWLIDDPSSPTILYEDEPTVVPTHQSTPETSLVRVLAAFEGGYITQLIDDSSFSTTLYEVEPINPIPSIARTITASESNDSAMMDDASSLPLSMLACTSVAFKDNTLAMTDVDPTPSLPTLAHTSAASKSNHPNPMDDLFMPLTSNISEGNEVAMRNNDSVPPMLTTAFLSTAVSPEEFPSCHRPNHQSPPFKPGVCEQTTSLSYSTKWTTYASNDNCHKIEFHNTNCSTSHEIVALIRSRERGKGVSMAEGPARIPAAFESNGATAMDNDSTLSIPMLESPFCQYPTIDPARQSAFQTLLAQNITAFKGGFFTRMTNDSPFSTTPYKDEPIIDLASQSAMETFNTFQWNNILPSSVALAMSASPNDSILSPLPNYMGYACCVCMSDSYLQDHRSKNSFERTSPAILLSSEELTPCQHPNHQLPLLKPGGCWQTCPLLLRTGLMACPATDDINILKLCHINSANYKYMNLARFEEHGLKATFPLNGDSSLTPKSMFTSRHTVGHSSLNGTPSEPVSLQRANYLFTPGISIRNPLMSKTARKNRERGLSITRESTLRASPSTNDRPLPAIGPVPNKGTTKALAAHKSTNPLRNDFSDSNCLDSHDLVTLTNLRSKREGVIMEEKYILDTVFLMGDSLLPLSDSICLESRSLIRSEPGSRTSNSATKQSMKQISLPGKSATKILAALRSADDFEMVIFSKMTQKSSFPNATLLIDYCTAVTADGTQASPSSRVEEKDELETMSEDHKGLVPLSKPALSSPLIPGDTKLEGMQGIQ</sequence>
<dbReference type="InParanoid" id="B0DI31"/>
<dbReference type="RefSeq" id="XP_001883513.1">
    <property type="nucleotide sequence ID" value="XM_001883478.1"/>
</dbReference>
<evidence type="ECO:0000313" key="2">
    <source>
        <dbReference type="EMBL" id="EDR05837.1"/>
    </source>
</evidence>
<evidence type="ECO:0000256" key="1">
    <source>
        <dbReference type="SAM" id="MobiDB-lite"/>
    </source>
</evidence>
<keyword evidence="3" id="KW-1185">Reference proteome</keyword>